<dbReference type="EMBL" id="UYYB01107138">
    <property type="protein sequence ID" value="VDM80028.1"/>
    <property type="molecule type" value="Genomic_DNA"/>
</dbReference>
<evidence type="ECO:0000313" key="1">
    <source>
        <dbReference type="EMBL" id="VDM80028.1"/>
    </source>
</evidence>
<proteinExistence type="predicted"/>
<accession>A0A3P7LLG2</accession>
<reference evidence="1 2" key="1">
    <citation type="submission" date="2018-11" db="EMBL/GenBank/DDBJ databases">
        <authorList>
            <consortium name="Pathogen Informatics"/>
        </authorList>
    </citation>
    <scope>NUCLEOTIDE SEQUENCE [LARGE SCALE GENOMIC DNA]</scope>
</reference>
<dbReference type="AlphaFoldDB" id="A0A3P7LLG2"/>
<sequence length="69" mass="8105">MEWDLFYYISGKKEPPPELINGDIMEWDLFYYISGKKEPPPEVAGESAFKLLRSFVEKREFAEKPDSKS</sequence>
<name>A0A3P7LLG2_STRVU</name>
<organism evidence="1 2">
    <name type="scientific">Strongylus vulgaris</name>
    <name type="common">Blood worm</name>
    <dbReference type="NCBI Taxonomy" id="40348"/>
    <lineage>
        <taxon>Eukaryota</taxon>
        <taxon>Metazoa</taxon>
        <taxon>Ecdysozoa</taxon>
        <taxon>Nematoda</taxon>
        <taxon>Chromadorea</taxon>
        <taxon>Rhabditida</taxon>
        <taxon>Rhabditina</taxon>
        <taxon>Rhabditomorpha</taxon>
        <taxon>Strongyloidea</taxon>
        <taxon>Strongylidae</taxon>
        <taxon>Strongylus</taxon>
    </lineage>
</organism>
<keyword evidence="2" id="KW-1185">Reference proteome</keyword>
<protein>
    <submittedName>
        <fullName evidence="1">Uncharacterized protein</fullName>
    </submittedName>
</protein>
<dbReference type="Proteomes" id="UP000270094">
    <property type="component" value="Unassembled WGS sequence"/>
</dbReference>
<dbReference type="OrthoDB" id="284292at2759"/>
<gene>
    <name evidence="1" type="ORF">SVUK_LOCUS15026</name>
</gene>
<evidence type="ECO:0000313" key="2">
    <source>
        <dbReference type="Proteomes" id="UP000270094"/>
    </source>
</evidence>